<protein>
    <recommendedName>
        <fullName evidence="4">Transmembrane protein</fullName>
    </recommendedName>
</protein>
<keyword evidence="3" id="KW-1185">Reference proteome</keyword>
<reference evidence="2 3" key="1">
    <citation type="submission" date="2018-04" db="EMBL/GenBank/DDBJ databases">
        <title>Bordetella sp. HZ20 isolated from seawater.</title>
        <authorList>
            <person name="Sun C."/>
        </authorList>
    </citation>
    <scope>NUCLEOTIDE SEQUENCE [LARGE SCALE GENOMIC DNA]</scope>
    <source>
        <strain evidence="2 3">HZ20</strain>
    </source>
</reference>
<evidence type="ECO:0008006" key="4">
    <source>
        <dbReference type="Google" id="ProtNLM"/>
    </source>
</evidence>
<gene>
    <name evidence="2" type="ORF">DBV39_07280</name>
</gene>
<dbReference type="AlphaFoldDB" id="A0A2R4XIC4"/>
<dbReference type="OrthoDB" id="6197657at2"/>
<dbReference type="EMBL" id="CP028901">
    <property type="protein sequence ID" value="AWB33541.1"/>
    <property type="molecule type" value="Genomic_DNA"/>
</dbReference>
<feature type="transmembrane region" description="Helical" evidence="1">
    <location>
        <begin position="45"/>
        <end position="69"/>
    </location>
</feature>
<keyword evidence="1" id="KW-1133">Transmembrane helix</keyword>
<evidence type="ECO:0000313" key="3">
    <source>
        <dbReference type="Proteomes" id="UP000244571"/>
    </source>
</evidence>
<keyword evidence="1" id="KW-0472">Membrane</keyword>
<keyword evidence="1" id="KW-0812">Transmembrane</keyword>
<evidence type="ECO:0000256" key="1">
    <source>
        <dbReference type="SAM" id="Phobius"/>
    </source>
</evidence>
<accession>A0A2R4XIC4</accession>
<proteinExistence type="predicted"/>
<evidence type="ECO:0000313" key="2">
    <source>
        <dbReference type="EMBL" id="AWB33541.1"/>
    </source>
</evidence>
<name>A0A2R4XIC4_9BURK</name>
<dbReference type="Proteomes" id="UP000244571">
    <property type="component" value="Chromosome"/>
</dbReference>
<dbReference type="KEGG" id="boz:DBV39_07280"/>
<organism evidence="2 3">
    <name type="scientific">Orrella marina</name>
    <dbReference type="NCBI Taxonomy" id="2163011"/>
    <lineage>
        <taxon>Bacteria</taxon>
        <taxon>Pseudomonadati</taxon>
        <taxon>Pseudomonadota</taxon>
        <taxon>Betaproteobacteria</taxon>
        <taxon>Burkholderiales</taxon>
        <taxon>Alcaligenaceae</taxon>
        <taxon>Orrella</taxon>
    </lineage>
</organism>
<dbReference type="RefSeq" id="WP_108620970.1">
    <property type="nucleotide sequence ID" value="NZ_CP028901.1"/>
</dbReference>
<sequence>MNARSIMLILWPSFLLAGVGSAVVFAFIDPLDVAIFGHIRPSREWLYAMGFFAFWGMTALSSLLTVLMLPDKSAQTDSDIDF</sequence>